<dbReference type="STRING" id="662367.SAMN05216167_10927"/>
<sequence length="77" mass="9021">MNLSVGQRQQLALAREVLAARTSDIVLLDELTSSVDPKTELAIYRELLREFADEALFRPCIDYICYPFRLHLYYARR</sequence>
<dbReference type="EMBL" id="FOLQ01000009">
    <property type="protein sequence ID" value="SFD97377.1"/>
    <property type="molecule type" value="Genomic_DNA"/>
</dbReference>
<dbReference type="Gene3D" id="3.40.50.300">
    <property type="entry name" value="P-loop containing nucleotide triphosphate hydrolases"/>
    <property type="match status" value="1"/>
</dbReference>
<evidence type="ECO:0000313" key="2">
    <source>
        <dbReference type="Proteomes" id="UP000198598"/>
    </source>
</evidence>
<dbReference type="AlphaFoldDB" id="A0A1I1WQC7"/>
<accession>A0A1I1WQC7</accession>
<keyword evidence="2" id="KW-1185">Reference proteome</keyword>
<gene>
    <name evidence="1" type="ORF">SAMN05216167_10927</name>
</gene>
<dbReference type="SUPFAM" id="SSF52540">
    <property type="entry name" value="P-loop containing nucleoside triphosphate hydrolases"/>
    <property type="match status" value="1"/>
</dbReference>
<dbReference type="InterPro" id="IPR027417">
    <property type="entry name" value="P-loop_NTPase"/>
</dbReference>
<evidence type="ECO:0008006" key="3">
    <source>
        <dbReference type="Google" id="ProtNLM"/>
    </source>
</evidence>
<reference evidence="1 2" key="1">
    <citation type="submission" date="2016-10" db="EMBL/GenBank/DDBJ databases">
        <authorList>
            <person name="de Groot N.N."/>
        </authorList>
    </citation>
    <scope>NUCLEOTIDE SEQUENCE [LARGE SCALE GENOMIC DNA]</scope>
    <source>
        <strain evidence="1 2">DSM 26130</strain>
    </source>
</reference>
<organism evidence="1 2">
    <name type="scientific">Spirosoma endophyticum</name>
    <dbReference type="NCBI Taxonomy" id="662367"/>
    <lineage>
        <taxon>Bacteria</taxon>
        <taxon>Pseudomonadati</taxon>
        <taxon>Bacteroidota</taxon>
        <taxon>Cytophagia</taxon>
        <taxon>Cytophagales</taxon>
        <taxon>Cytophagaceae</taxon>
        <taxon>Spirosoma</taxon>
    </lineage>
</organism>
<dbReference type="Proteomes" id="UP000198598">
    <property type="component" value="Unassembled WGS sequence"/>
</dbReference>
<dbReference type="RefSeq" id="WP_317039705.1">
    <property type="nucleotide sequence ID" value="NZ_FOLQ01000009.1"/>
</dbReference>
<protein>
    <recommendedName>
        <fullName evidence="3">ABC transporter</fullName>
    </recommendedName>
</protein>
<evidence type="ECO:0000313" key="1">
    <source>
        <dbReference type="EMBL" id="SFD97377.1"/>
    </source>
</evidence>
<proteinExistence type="predicted"/>
<name>A0A1I1WQC7_9BACT</name>